<evidence type="ECO:0000313" key="10">
    <source>
        <dbReference type="EMBL" id="CAF1014202.1"/>
    </source>
</evidence>
<keyword evidence="7" id="KW-0675">Receptor</keyword>
<dbReference type="InterPro" id="IPR035500">
    <property type="entry name" value="NHR-like_dom_sf"/>
</dbReference>
<organism evidence="10 14">
    <name type="scientific">Didymodactylos carnosus</name>
    <dbReference type="NCBI Taxonomy" id="1234261"/>
    <lineage>
        <taxon>Eukaryota</taxon>
        <taxon>Metazoa</taxon>
        <taxon>Spiralia</taxon>
        <taxon>Gnathifera</taxon>
        <taxon>Rotifera</taxon>
        <taxon>Eurotatoria</taxon>
        <taxon>Bdelloidea</taxon>
        <taxon>Philodinida</taxon>
        <taxon>Philodinidae</taxon>
        <taxon>Didymodactylos</taxon>
    </lineage>
</organism>
<evidence type="ECO:0000256" key="1">
    <source>
        <dbReference type="ARBA" id="ARBA00022723"/>
    </source>
</evidence>
<keyword evidence="2" id="KW-0863">Zinc-finger</keyword>
<dbReference type="GO" id="GO:0030154">
    <property type="term" value="P:cell differentiation"/>
    <property type="evidence" value="ECO:0007669"/>
    <property type="project" value="TreeGrafter"/>
</dbReference>
<dbReference type="InterPro" id="IPR001628">
    <property type="entry name" value="Znf_hrmn_rcpt"/>
</dbReference>
<keyword evidence="4" id="KW-0805">Transcription regulation</keyword>
<keyword evidence="14" id="KW-1185">Reference proteome</keyword>
<evidence type="ECO:0000256" key="4">
    <source>
        <dbReference type="ARBA" id="ARBA00023015"/>
    </source>
</evidence>
<evidence type="ECO:0000259" key="9">
    <source>
        <dbReference type="PROSITE" id="PS51030"/>
    </source>
</evidence>
<evidence type="ECO:0000313" key="13">
    <source>
        <dbReference type="EMBL" id="CAF4132618.1"/>
    </source>
</evidence>
<evidence type="ECO:0000256" key="7">
    <source>
        <dbReference type="ARBA" id="ARBA00023170"/>
    </source>
</evidence>
<dbReference type="PANTHER" id="PTHR24082">
    <property type="entry name" value="NUCLEAR HORMONE RECEPTOR"/>
    <property type="match status" value="1"/>
</dbReference>
<evidence type="ECO:0000256" key="5">
    <source>
        <dbReference type="ARBA" id="ARBA00023125"/>
    </source>
</evidence>
<dbReference type="AlphaFoldDB" id="A0A814HT22"/>
<reference evidence="10" key="1">
    <citation type="submission" date="2021-02" db="EMBL/GenBank/DDBJ databases">
        <authorList>
            <person name="Nowell W R."/>
        </authorList>
    </citation>
    <scope>NUCLEOTIDE SEQUENCE</scope>
</reference>
<dbReference type="EMBL" id="CAJOBA010042414">
    <property type="protein sequence ID" value="CAF4132618.1"/>
    <property type="molecule type" value="Genomic_DNA"/>
</dbReference>
<dbReference type="PROSITE" id="PS51030">
    <property type="entry name" value="NUCLEAR_REC_DBD_2"/>
    <property type="match status" value="2"/>
</dbReference>
<protein>
    <recommendedName>
        <fullName evidence="9">Nuclear receptor domain-containing protein</fullName>
    </recommendedName>
</protein>
<proteinExistence type="predicted"/>
<dbReference type="GO" id="GO:0004879">
    <property type="term" value="F:nuclear receptor activity"/>
    <property type="evidence" value="ECO:0007669"/>
    <property type="project" value="TreeGrafter"/>
</dbReference>
<dbReference type="PROSITE" id="PS00031">
    <property type="entry name" value="NUCLEAR_REC_DBD_1"/>
    <property type="match status" value="1"/>
</dbReference>
<dbReference type="GO" id="GO:0000122">
    <property type="term" value="P:negative regulation of transcription by RNA polymerase II"/>
    <property type="evidence" value="ECO:0007669"/>
    <property type="project" value="TreeGrafter"/>
</dbReference>
<dbReference type="EMBL" id="CAJNOK010020807">
    <property type="protein sequence ID" value="CAF1322194.1"/>
    <property type="molecule type" value="Genomic_DNA"/>
</dbReference>
<dbReference type="GO" id="GO:0008270">
    <property type="term" value="F:zinc ion binding"/>
    <property type="evidence" value="ECO:0007669"/>
    <property type="project" value="UniProtKB-KW"/>
</dbReference>
<keyword evidence="5" id="KW-0238">DNA-binding</keyword>
<dbReference type="PRINTS" id="PR00047">
    <property type="entry name" value="STROIDFINGER"/>
</dbReference>
<evidence type="ECO:0000313" key="12">
    <source>
        <dbReference type="EMBL" id="CAF3785723.1"/>
    </source>
</evidence>
<dbReference type="InterPro" id="IPR013088">
    <property type="entry name" value="Znf_NHR/GATA"/>
</dbReference>
<dbReference type="Proteomes" id="UP000681722">
    <property type="component" value="Unassembled WGS sequence"/>
</dbReference>
<keyword evidence="6" id="KW-0804">Transcription</keyword>
<dbReference type="OrthoDB" id="6159439at2759"/>
<gene>
    <name evidence="10" type="ORF">GPM918_LOCUS14429</name>
    <name evidence="11" type="ORF">OVA965_LOCUS29490</name>
    <name evidence="12" type="ORF">SRO942_LOCUS14429</name>
    <name evidence="13" type="ORF">TMI583_LOCUS30266</name>
</gene>
<evidence type="ECO:0000313" key="14">
    <source>
        <dbReference type="Proteomes" id="UP000663829"/>
    </source>
</evidence>
<dbReference type="SUPFAM" id="SSF48508">
    <property type="entry name" value="Nuclear receptor ligand-binding domain"/>
    <property type="match status" value="1"/>
</dbReference>
<evidence type="ECO:0000256" key="8">
    <source>
        <dbReference type="ARBA" id="ARBA00023242"/>
    </source>
</evidence>
<dbReference type="SMART" id="SM00399">
    <property type="entry name" value="ZnF_C4"/>
    <property type="match status" value="2"/>
</dbReference>
<dbReference type="Gene3D" id="3.30.50.10">
    <property type="entry name" value="Erythroid Transcription Factor GATA-1, subunit A"/>
    <property type="match status" value="2"/>
</dbReference>
<comment type="caution">
    <text evidence="10">The sequence shown here is derived from an EMBL/GenBank/DDBJ whole genome shotgun (WGS) entry which is preliminary data.</text>
</comment>
<evidence type="ECO:0000313" key="11">
    <source>
        <dbReference type="EMBL" id="CAF1322194.1"/>
    </source>
</evidence>
<keyword evidence="3" id="KW-0862">Zinc</keyword>
<dbReference type="SUPFAM" id="SSF57716">
    <property type="entry name" value="Glucocorticoid receptor-like (DNA-binding domain)"/>
    <property type="match status" value="2"/>
</dbReference>
<dbReference type="Proteomes" id="UP000677228">
    <property type="component" value="Unassembled WGS sequence"/>
</dbReference>
<evidence type="ECO:0000256" key="3">
    <source>
        <dbReference type="ARBA" id="ARBA00022833"/>
    </source>
</evidence>
<name>A0A814HT22_9BILA</name>
<dbReference type="PANTHER" id="PTHR24082:SF507">
    <property type="entry name" value="BILE ACID RECEPTOR-RELATED"/>
    <property type="match status" value="1"/>
</dbReference>
<dbReference type="CDD" id="cd06916">
    <property type="entry name" value="NR_DBD_like"/>
    <property type="match status" value="1"/>
</dbReference>
<evidence type="ECO:0000256" key="2">
    <source>
        <dbReference type="ARBA" id="ARBA00022771"/>
    </source>
</evidence>
<dbReference type="InterPro" id="IPR050234">
    <property type="entry name" value="Nuclear_hormone_rcpt_NR1"/>
</dbReference>
<sequence>MSTYSEIDDDQFCQICTDKASGWHCGAITCEACKKFFLRTINAENKYKCQHDKCCIINRHSRTQCQYCRYQKCLKFGMKPNNEKTYTKTEDLYKTLPCIICSSSSSGLHFGAITCEACKCFFRRSIKENAIEHYHCSANDCCKIDSKLKMNCRACRFRKCIDGGMSVGASRIGRQSNLFKHSLITIQEKRPDSKMASIDDSARVAIIAKKRKIKYVRSFSSPNEIAIKLPEEMKIYIENVRIAYCNHLKELPYCLPRETVWLTIGHQLVLYAECLIHFCQKTITNFNNLSDPYEIISSSIHTVIIITLMLTSRPKNKLIIGWNYWKTDKTLADVLYSYIPYMSEAENFYRSNETELRNFQFDENEISLVILICLTRINFLNSDKNSTWSKCQFDCVEALSEYMQARRGICDQLPFEFYDVSFLITQIRSLNKNIVQCLTTAPWPKNLPFYFYRIYVPNIEKKQINSNEVTDQDTTISI</sequence>
<evidence type="ECO:0000256" key="6">
    <source>
        <dbReference type="ARBA" id="ARBA00023163"/>
    </source>
</evidence>
<dbReference type="Pfam" id="PF00105">
    <property type="entry name" value="zf-C4"/>
    <property type="match status" value="2"/>
</dbReference>
<dbReference type="Gene3D" id="1.10.565.10">
    <property type="entry name" value="Retinoid X Receptor"/>
    <property type="match status" value="1"/>
</dbReference>
<dbReference type="EMBL" id="CAJOBC010003473">
    <property type="protein sequence ID" value="CAF3785723.1"/>
    <property type="molecule type" value="Genomic_DNA"/>
</dbReference>
<dbReference type="GO" id="GO:0000978">
    <property type="term" value="F:RNA polymerase II cis-regulatory region sequence-specific DNA binding"/>
    <property type="evidence" value="ECO:0007669"/>
    <property type="project" value="TreeGrafter"/>
</dbReference>
<feature type="domain" description="Nuclear receptor" evidence="9">
    <location>
        <begin position="10"/>
        <end position="85"/>
    </location>
</feature>
<dbReference type="EMBL" id="CAJNOQ010003473">
    <property type="protein sequence ID" value="CAF1014202.1"/>
    <property type="molecule type" value="Genomic_DNA"/>
</dbReference>
<feature type="domain" description="Nuclear receptor" evidence="9">
    <location>
        <begin position="95"/>
        <end position="172"/>
    </location>
</feature>
<keyword evidence="8" id="KW-0539">Nucleus</keyword>
<accession>A0A814HT22</accession>
<keyword evidence="1" id="KW-0479">Metal-binding</keyword>
<dbReference type="Proteomes" id="UP000663829">
    <property type="component" value="Unassembled WGS sequence"/>
</dbReference>
<dbReference type="GO" id="GO:0045944">
    <property type="term" value="P:positive regulation of transcription by RNA polymerase II"/>
    <property type="evidence" value="ECO:0007669"/>
    <property type="project" value="TreeGrafter"/>
</dbReference>
<dbReference type="Proteomes" id="UP000682733">
    <property type="component" value="Unassembled WGS sequence"/>
</dbReference>